<name>A0A917THU4_9BACI</name>
<dbReference type="Proteomes" id="UP000618460">
    <property type="component" value="Unassembled WGS sequence"/>
</dbReference>
<evidence type="ECO:0000313" key="2">
    <source>
        <dbReference type="Proteomes" id="UP000618460"/>
    </source>
</evidence>
<dbReference type="AlphaFoldDB" id="A0A917THU4"/>
<comment type="caution">
    <text evidence="1">The sequence shown here is derived from an EMBL/GenBank/DDBJ whole genome shotgun (WGS) entry which is preliminary data.</text>
</comment>
<gene>
    <name evidence="1" type="ORF">GCM10011351_06570</name>
</gene>
<dbReference type="RefSeq" id="WP_117152271.1">
    <property type="nucleotide sequence ID" value="NZ_BMLG01000001.1"/>
</dbReference>
<reference evidence="1" key="2">
    <citation type="submission" date="2020-09" db="EMBL/GenBank/DDBJ databases">
        <authorList>
            <person name="Sun Q."/>
            <person name="Zhou Y."/>
        </authorList>
    </citation>
    <scope>NUCLEOTIDE SEQUENCE</scope>
    <source>
        <strain evidence="1">CGMCC 1.6333</strain>
    </source>
</reference>
<dbReference type="EMBL" id="BMLG01000001">
    <property type="protein sequence ID" value="GGM23471.1"/>
    <property type="molecule type" value="Genomic_DNA"/>
</dbReference>
<organism evidence="1 2">
    <name type="scientific">Paraliobacillus quinghaiensis</name>
    <dbReference type="NCBI Taxonomy" id="470815"/>
    <lineage>
        <taxon>Bacteria</taxon>
        <taxon>Bacillati</taxon>
        <taxon>Bacillota</taxon>
        <taxon>Bacilli</taxon>
        <taxon>Bacillales</taxon>
        <taxon>Bacillaceae</taxon>
        <taxon>Paraliobacillus</taxon>
    </lineage>
</organism>
<sequence>MSSFFNLLQKTGSVGRIVVNELRKQRDIEGNRIDIPFRHFEDANLVPPPYEQVIPYDFDDSCKSHVYDSFEDIGSSMMDHPKPKLFL</sequence>
<evidence type="ECO:0000313" key="1">
    <source>
        <dbReference type="EMBL" id="GGM23471.1"/>
    </source>
</evidence>
<keyword evidence="2" id="KW-1185">Reference proteome</keyword>
<reference evidence="1" key="1">
    <citation type="journal article" date="2014" name="Int. J. Syst. Evol. Microbiol.">
        <title>Complete genome sequence of Corynebacterium casei LMG S-19264T (=DSM 44701T), isolated from a smear-ripened cheese.</title>
        <authorList>
            <consortium name="US DOE Joint Genome Institute (JGI-PGF)"/>
            <person name="Walter F."/>
            <person name="Albersmeier A."/>
            <person name="Kalinowski J."/>
            <person name="Ruckert C."/>
        </authorList>
    </citation>
    <scope>NUCLEOTIDE SEQUENCE</scope>
    <source>
        <strain evidence="1">CGMCC 1.6333</strain>
    </source>
</reference>
<proteinExistence type="predicted"/>
<accession>A0A917THU4</accession>
<protein>
    <submittedName>
        <fullName evidence="1">Uncharacterized protein</fullName>
    </submittedName>
</protein>